<proteinExistence type="inferred from homology"/>
<evidence type="ECO:0000313" key="7">
    <source>
        <dbReference type="EMBL" id="TFY78193.1"/>
    </source>
</evidence>
<dbReference type="STRING" id="135208.A0A4Y9ZVV9"/>
<comment type="cofactor">
    <cofactor evidence="1">
        <name>pyridoxal 5'-phosphate</name>
        <dbReference type="ChEBI" id="CHEBI:597326"/>
    </cofactor>
</comment>
<dbReference type="EMBL" id="SFCI01000731">
    <property type="protein sequence ID" value="TFY78193.1"/>
    <property type="molecule type" value="Genomic_DNA"/>
</dbReference>
<keyword evidence="4" id="KW-0808">Transferase</keyword>
<protein>
    <recommendedName>
        <fullName evidence="6">Aminotransferase class I/classII large domain-containing protein</fullName>
    </recommendedName>
</protein>
<evidence type="ECO:0000256" key="5">
    <source>
        <dbReference type="ARBA" id="ARBA00022898"/>
    </source>
</evidence>
<sequence length="549" mass="61524">MDVEKKSTSIDLSHHLSDVAKARQVSPLKGLQKYFKRDDMIVLAGGLPSPDYFPFHRISADALEHDSFPLTEPAASGSSAFSWLWRLFGASGKAERTSRIHVPKAPSEGDCGLNLSIALQYGPATGLAPLQTFIQHFSETVYQPATRDVKTMVHTGNTDGWSRVVGTLCNRGDTVITEEWTYPSAIASAQPYGVSVLPVSMDGEGMRPDDLRRVLAEWDESKGRRPHVMYTVPVGQNPSGATMGLRRKKEIYDVCVEFDVVIVEDDPYFFLQVGEYVPKSERTPEPALPAGDEVKQFISSLAPSFLKIDYQGRVIRLDSFSKTIAPGVRLGWFTCNPLFVERLERHGETTTQSPCGLGQSLVAKLLESWTYEGYIRWLRGLRMQYKLRRDLFVDLLSDEFDLRESVGTRAQGPWERCTVYTAYAKPRGRALPWMSEKHAAKPLFSFVPPSSGMFVWVALHFDSHPARRGGRGTFDETDTLEMQMFTKLAEAGVLTAPGWFFAADKEDGQMPADPNVEGHMRMSFSNAEFEEMKRGVAIFAETLRKFFEV</sequence>
<evidence type="ECO:0000259" key="6">
    <source>
        <dbReference type="Pfam" id="PF00155"/>
    </source>
</evidence>
<dbReference type="AlphaFoldDB" id="A0A4Y9ZVV9"/>
<dbReference type="InterPro" id="IPR015421">
    <property type="entry name" value="PyrdxlP-dep_Trfase_major"/>
</dbReference>
<comment type="caution">
    <text evidence="7">The sequence shown here is derived from an EMBL/GenBank/DDBJ whole genome shotgun (WGS) entry which is preliminary data.</text>
</comment>
<organism evidence="7 8">
    <name type="scientific">Hericium alpestre</name>
    <dbReference type="NCBI Taxonomy" id="135208"/>
    <lineage>
        <taxon>Eukaryota</taxon>
        <taxon>Fungi</taxon>
        <taxon>Dikarya</taxon>
        <taxon>Basidiomycota</taxon>
        <taxon>Agaricomycotina</taxon>
        <taxon>Agaricomycetes</taxon>
        <taxon>Russulales</taxon>
        <taxon>Hericiaceae</taxon>
        <taxon>Hericium</taxon>
    </lineage>
</organism>
<dbReference type="SUPFAM" id="SSF53383">
    <property type="entry name" value="PLP-dependent transferases"/>
    <property type="match status" value="1"/>
</dbReference>
<gene>
    <name evidence="7" type="ORF">EWM64_g5817</name>
</gene>
<dbReference type="CDD" id="cd00609">
    <property type="entry name" value="AAT_like"/>
    <property type="match status" value="1"/>
</dbReference>
<comment type="similarity">
    <text evidence="2">Belongs to the class-I pyridoxal-phosphate-dependent aminotransferase family.</text>
</comment>
<accession>A0A4Y9ZVV9</accession>
<dbReference type="Pfam" id="PF00155">
    <property type="entry name" value="Aminotran_1_2"/>
    <property type="match status" value="1"/>
</dbReference>
<name>A0A4Y9ZVV9_9AGAM</name>
<keyword evidence="3" id="KW-0032">Aminotransferase</keyword>
<dbReference type="Proteomes" id="UP000298061">
    <property type="component" value="Unassembled WGS sequence"/>
</dbReference>
<dbReference type="GO" id="GO:0030170">
    <property type="term" value="F:pyridoxal phosphate binding"/>
    <property type="evidence" value="ECO:0007669"/>
    <property type="project" value="InterPro"/>
</dbReference>
<dbReference type="GO" id="GO:0008483">
    <property type="term" value="F:transaminase activity"/>
    <property type="evidence" value="ECO:0007669"/>
    <property type="project" value="UniProtKB-KW"/>
</dbReference>
<dbReference type="InterPro" id="IPR050859">
    <property type="entry name" value="Class-I_PLP-dep_aminotransf"/>
</dbReference>
<dbReference type="Gene3D" id="3.40.640.10">
    <property type="entry name" value="Type I PLP-dependent aspartate aminotransferase-like (Major domain)"/>
    <property type="match status" value="1"/>
</dbReference>
<dbReference type="OrthoDB" id="691673at2759"/>
<dbReference type="InterPro" id="IPR004839">
    <property type="entry name" value="Aminotransferase_I/II_large"/>
</dbReference>
<evidence type="ECO:0000256" key="3">
    <source>
        <dbReference type="ARBA" id="ARBA00022576"/>
    </source>
</evidence>
<keyword evidence="8" id="KW-1185">Reference proteome</keyword>
<dbReference type="GO" id="GO:1901605">
    <property type="term" value="P:alpha-amino acid metabolic process"/>
    <property type="evidence" value="ECO:0007669"/>
    <property type="project" value="TreeGrafter"/>
</dbReference>
<evidence type="ECO:0000256" key="1">
    <source>
        <dbReference type="ARBA" id="ARBA00001933"/>
    </source>
</evidence>
<dbReference type="PANTHER" id="PTHR42790">
    <property type="entry name" value="AMINOTRANSFERASE"/>
    <property type="match status" value="1"/>
</dbReference>
<dbReference type="PANTHER" id="PTHR42790:SF1">
    <property type="entry name" value="AROMATIC AMINO ACID AMINOTRANSFERASE, HYPOTHETICAL (EUROFUNG)"/>
    <property type="match status" value="1"/>
</dbReference>
<keyword evidence="5" id="KW-0663">Pyridoxal phosphate</keyword>
<evidence type="ECO:0000256" key="4">
    <source>
        <dbReference type="ARBA" id="ARBA00022679"/>
    </source>
</evidence>
<dbReference type="InterPro" id="IPR015424">
    <property type="entry name" value="PyrdxlP-dep_Trfase"/>
</dbReference>
<evidence type="ECO:0000313" key="8">
    <source>
        <dbReference type="Proteomes" id="UP000298061"/>
    </source>
</evidence>
<evidence type="ECO:0000256" key="2">
    <source>
        <dbReference type="ARBA" id="ARBA00007441"/>
    </source>
</evidence>
<reference evidence="7 8" key="1">
    <citation type="submission" date="2019-02" db="EMBL/GenBank/DDBJ databases">
        <title>Genome sequencing of the rare red list fungi Hericium alpestre (H. flagellum).</title>
        <authorList>
            <person name="Buettner E."/>
            <person name="Kellner H."/>
        </authorList>
    </citation>
    <scope>NUCLEOTIDE SEQUENCE [LARGE SCALE GENOMIC DNA]</scope>
    <source>
        <strain evidence="7 8">DSM 108284</strain>
    </source>
</reference>
<feature type="domain" description="Aminotransferase class I/classII large" evidence="6">
    <location>
        <begin position="119"/>
        <end position="399"/>
    </location>
</feature>